<sequence>MTAPPGARGYEEIATDPDIPVEPVGSRINRARKKLRKALGDVNPTGERRWTS</sequence>
<evidence type="ECO:0008006" key="4">
    <source>
        <dbReference type="Google" id="ProtNLM"/>
    </source>
</evidence>
<dbReference type="RefSeq" id="WP_364448188.1">
    <property type="nucleotide sequence ID" value="NZ_JBFARM010000003.1"/>
</dbReference>
<proteinExistence type="predicted"/>
<reference evidence="2 3" key="1">
    <citation type="submission" date="2024-06" db="EMBL/GenBank/DDBJ databases">
        <title>The Natural Products Discovery Center: Release of the First 8490 Sequenced Strains for Exploring Actinobacteria Biosynthetic Diversity.</title>
        <authorList>
            <person name="Kalkreuter E."/>
            <person name="Kautsar S.A."/>
            <person name="Yang D."/>
            <person name="Bader C.D."/>
            <person name="Teijaro C.N."/>
            <person name="Fluegel L."/>
            <person name="Davis C.M."/>
            <person name="Simpson J.R."/>
            <person name="Lauterbach L."/>
            <person name="Steele A.D."/>
            <person name="Gui C."/>
            <person name="Meng S."/>
            <person name="Li G."/>
            <person name="Viehrig K."/>
            <person name="Ye F."/>
            <person name="Su P."/>
            <person name="Kiefer A.F."/>
            <person name="Nichols A."/>
            <person name="Cepeda A.J."/>
            <person name="Yan W."/>
            <person name="Fan B."/>
            <person name="Jiang Y."/>
            <person name="Adhikari A."/>
            <person name="Zheng C.-J."/>
            <person name="Schuster L."/>
            <person name="Cowan T.M."/>
            <person name="Smanski M.J."/>
            <person name="Chevrette M.G."/>
            <person name="De Carvalho L.P.S."/>
            <person name="Shen B."/>
        </authorList>
    </citation>
    <scope>NUCLEOTIDE SEQUENCE [LARGE SCALE GENOMIC DNA]</scope>
    <source>
        <strain evidence="2 3">NPDC049574</strain>
    </source>
</reference>
<dbReference type="InterPro" id="IPR036388">
    <property type="entry name" value="WH-like_DNA-bd_sf"/>
</dbReference>
<feature type="region of interest" description="Disordered" evidence="1">
    <location>
        <begin position="1"/>
        <end position="26"/>
    </location>
</feature>
<dbReference type="Proteomes" id="UP001552427">
    <property type="component" value="Unassembled WGS sequence"/>
</dbReference>
<dbReference type="EMBL" id="JBFARM010000003">
    <property type="protein sequence ID" value="MEV4286289.1"/>
    <property type="molecule type" value="Genomic_DNA"/>
</dbReference>
<evidence type="ECO:0000313" key="3">
    <source>
        <dbReference type="Proteomes" id="UP001552427"/>
    </source>
</evidence>
<accession>A0ABV3H1W3</accession>
<evidence type="ECO:0000256" key="1">
    <source>
        <dbReference type="SAM" id="MobiDB-lite"/>
    </source>
</evidence>
<evidence type="ECO:0000313" key="2">
    <source>
        <dbReference type="EMBL" id="MEV4286289.1"/>
    </source>
</evidence>
<keyword evidence="3" id="KW-1185">Reference proteome</keyword>
<dbReference type="InterPro" id="IPR013324">
    <property type="entry name" value="RNA_pol_sigma_r3/r4-like"/>
</dbReference>
<comment type="caution">
    <text evidence="2">The sequence shown here is derived from an EMBL/GenBank/DDBJ whole genome shotgun (WGS) entry which is preliminary data.</text>
</comment>
<name>A0ABV3H1W3_9ACTN</name>
<dbReference type="SUPFAM" id="SSF88659">
    <property type="entry name" value="Sigma3 and sigma4 domains of RNA polymerase sigma factors"/>
    <property type="match status" value="1"/>
</dbReference>
<gene>
    <name evidence="2" type="ORF">AB0K40_12380</name>
</gene>
<organism evidence="2 3">
    <name type="scientific">Nonomuraea bangladeshensis</name>
    <dbReference type="NCBI Taxonomy" id="404385"/>
    <lineage>
        <taxon>Bacteria</taxon>
        <taxon>Bacillati</taxon>
        <taxon>Actinomycetota</taxon>
        <taxon>Actinomycetes</taxon>
        <taxon>Streptosporangiales</taxon>
        <taxon>Streptosporangiaceae</taxon>
        <taxon>Nonomuraea</taxon>
    </lineage>
</organism>
<protein>
    <recommendedName>
        <fullName evidence="4">RNA polymerase sigma factor 70 region 4 type 2 domain-containing protein</fullName>
    </recommendedName>
</protein>
<dbReference type="Gene3D" id="1.10.10.10">
    <property type="entry name" value="Winged helix-like DNA-binding domain superfamily/Winged helix DNA-binding domain"/>
    <property type="match status" value="1"/>
</dbReference>